<feature type="region of interest" description="Disordered" evidence="1">
    <location>
        <begin position="167"/>
        <end position="219"/>
    </location>
</feature>
<protein>
    <recommendedName>
        <fullName evidence="3">LTD domain-containing protein</fullName>
    </recommendedName>
</protein>
<dbReference type="EMBL" id="LCPK01000007">
    <property type="protein sequence ID" value="KKU98147.1"/>
    <property type="molecule type" value="Genomic_DNA"/>
</dbReference>
<evidence type="ECO:0000256" key="2">
    <source>
        <dbReference type="SAM" id="Phobius"/>
    </source>
</evidence>
<keyword evidence="2" id="KW-0472">Membrane</keyword>
<proteinExistence type="predicted"/>
<reference evidence="4 5" key="1">
    <citation type="journal article" date="2015" name="Nature">
        <title>rRNA introns, odd ribosomes, and small enigmatic genomes across a large radiation of phyla.</title>
        <authorList>
            <person name="Brown C.T."/>
            <person name="Hug L.A."/>
            <person name="Thomas B.C."/>
            <person name="Sharon I."/>
            <person name="Castelle C.J."/>
            <person name="Singh A."/>
            <person name="Wilkins M.J."/>
            <person name="Williams K.H."/>
            <person name="Banfield J.F."/>
        </authorList>
    </citation>
    <scope>NUCLEOTIDE SEQUENCE [LARGE SCALE GENOMIC DNA]</scope>
</reference>
<keyword evidence="2" id="KW-1133">Transmembrane helix</keyword>
<dbReference type="PROSITE" id="PS51841">
    <property type="entry name" value="LTD"/>
    <property type="match status" value="1"/>
</dbReference>
<sequence>FIPSGYLTVMKLLVFISVLGVIIALGLAAGKISFSYFSDSAVSDGNVFAASAEFPTQTPTFPGLVINEVASAAPGNDEWIEIFNPTGSSVNISGWKISDNTEEDIIPTTSPIPSGGYGVVMSDDGNSSLIPASAVSVILSDSTVGGNLANGGDKVVLKSPDGTTIDQMNYGSDTSIFNPAPDDPSATESLSRIPNGTDTDTAADWQIDSSPTIGTENSL</sequence>
<accession>A0A0G1UVI6</accession>
<dbReference type="InterPro" id="IPR036415">
    <property type="entry name" value="Lamin_tail_dom_sf"/>
</dbReference>
<dbReference type="SUPFAM" id="SSF74853">
    <property type="entry name" value="Lamin A/C globular tail domain"/>
    <property type="match status" value="1"/>
</dbReference>
<comment type="caution">
    <text evidence="4">The sequence shown here is derived from an EMBL/GenBank/DDBJ whole genome shotgun (WGS) entry which is preliminary data.</text>
</comment>
<dbReference type="InterPro" id="IPR001322">
    <property type="entry name" value="Lamin_tail_dom"/>
</dbReference>
<evidence type="ECO:0000313" key="5">
    <source>
        <dbReference type="Proteomes" id="UP000034694"/>
    </source>
</evidence>
<name>A0A0G1UVI6_9BACT</name>
<keyword evidence="2" id="KW-0812">Transmembrane</keyword>
<feature type="compositionally biased region" description="Polar residues" evidence="1">
    <location>
        <begin position="167"/>
        <end position="177"/>
    </location>
</feature>
<feature type="domain" description="LTD" evidence="3">
    <location>
        <begin position="52"/>
        <end position="172"/>
    </location>
</feature>
<evidence type="ECO:0000313" key="4">
    <source>
        <dbReference type="EMBL" id="KKU98147.1"/>
    </source>
</evidence>
<dbReference type="Gene3D" id="2.60.40.1260">
    <property type="entry name" value="Lamin Tail domain"/>
    <property type="match status" value="1"/>
</dbReference>
<feature type="non-terminal residue" evidence="4">
    <location>
        <position position="1"/>
    </location>
</feature>
<evidence type="ECO:0000256" key="1">
    <source>
        <dbReference type="SAM" id="MobiDB-lite"/>
    </source>
</evidence>
<dbReference type="AlphaFoldDB" id="A0A0G1UVI6"/>
<dbReference type="PATRIC" id="fig|1618362.3.peg.284"/>
<feature type="transmembrane region" description="Helical" evidence="2">
    <location>
        <begin position="12"/>
        <end position="30"/>
    </location>
</feature>
<dbReference type="Pfam" id="PF00932">
    <property type="entry name" value="LTD"/>
    <property type="match status" value="1"/>
</dbReference>
<feature type="compositionally biased region" description="Polar residues" evidence="1">
    <location>
        <begin position="207"/>
        <end position="219"/>
    </location>
</feature>
<dbReference type="Proteomes" id="UP000034694">
    <property type="component" value="Unassembled WGS sequence"/>
</dbReference>
<feature type="compositionally biased region" description="Polar residues" evidence="1">
    <location>
        <begin position="186"/>
        <end position="200"/>
    </location>
</feature>
<evidence type="ECO:0000259" key="3">
    <source>
        <dbReference type="PROSITE" id="PS51841"/>
    </source>
</evidence>
<gene>
    <name evidence="4" type="ORF">UY28_C0007G0036</name>
</gene>
<organism evidence="4 5">
    <name type="scientific">Candidatus Amesbacteria bacterium GW2011_GWB1_48_13</name>
    <dbReference type="NCBI Taxonomy" id="1618362"/>
    <lineage>
        <taxon>Bacteria</taxon>
        <taxon>Candidatus Amesiibacteriota</taxon>
    </lineage>
</organism>